<keyword evidence="3" id="KW-0804">Transcription</keyword>
<evidence type="ECO:0000256" key="3">
    <source>
        <dbReference type="ARBA" id="ARBA00023163"/>
    </source>
</evidence>
<dbReference type="PANTHER" id="PTHR44846:SF1">
    <property type="entry name" value="MANNOSYL-D-GLYCERATE TRANSPORT_METABOLISM SYSTEM REPRESSOR MNGR-RELATED"/>
    <property type="match status" value="1"/>
</dbReference>
<dbReference type="InterPro" id="IPR036388">
    <property type="entry name" value="WH-like_DNA-bd_sf"/>
</dbReference>
<feature type="region of interest" description="Disordered" evidence="4">
    <location>
        <begin position="247"/>
        <end position="283"/>
    </location>
</feature>
<name>A0A2P8GWS4_9MICO</name>
<keyword evidence="2" id="KW-0238">DNA-binding</keyword>
<evidence type="ECO:0000256" key="4">
    <source>
        <dbReference type="SAM" id="MobiDB-lite"/>
    </source>
</evidence>
<organism evidence="6 8">
    <name type="scientific">Labedella gwakjiensis</name>
    <dbReference type="NCBI Taxonomy" id="390269"/>
    <lineage>
        <taxon>Bacteria</taxon>
        <taxon>Bacillati</taxon>
        <taxon>Actinomycetota</taxon>
        <taxon>Actinomycetes</taxon>
        <taxon>Micrococcales</taxon>
        <taxon>Microbacteriaceae</taxon>
        <taxon>Labedella</taxon>
    </lineage>
</organism>
<dbReference type="PANTHER" id="PTHR44846">
    <property type="entry name" value="MANNOSYL-D-GLYCERATE TRANSPORT/METABOLISM SYSTEM REPRESSOR MNGR-RELATED"/>
    <property type="match status" value="1"/>
</dbReference>
<dbReference type="AlphaFoldDB" id="A0A2P8GWS4"/>
<dbReference type="InterPro" id="IPR028978">
    <property type="entry name" value="Chorismate_lyase_/UTRA_dom_sf"/>
</dbReference>
<dbReference type="Gene3D" id="1.10.10.10">
    <property type="entry name" value="Winged helix-like DNA-binding domain superfamily/Winged helix DNA-binding domain"/>
    <property type="match status" value="1"/>
</dbReference>
<dbReference type="InterPro" id="IPR000524">
    <property type="entry name" value="Tscrpt_reg_HTH_GntR"/>
</dbReference>
<dbReference type="CDD" id="cd07377">
    <property type="entry name" value="WHTH_GntR"/>
    <property type="match status" value="1"/>
</dbReference>
<proteinExistence type="predicted"/>
<dbReference type="SUPFAM" id="SSF46785">
    <property type="entry name" value="Winged helix' DNA-binding domain"/>
    <property type="match status" value="1"/>
</dbReference>
<comment type="caution">
    <text evidence="6">The sequence shown here is derived from an EMBL/GenBank/DDBJ whole genome shotgun (WGS) entry which is preliminary data.</text>
</comment>
<dbReference type="SMART" id="SM00345">
    <property type="entry name" value="HTH_GNTR"/>
    <property type="match status" value="1"/>
</dbReference>
<protein>
    <submittedName>
        <fullName evidence="6">GntR family transcriptional regulator</fullName>
    </submittedName>
</protein>
<dbReference type="Proteomes" id="UP000268291">
    <property type="component" value="Unassembled WGS sequence"/>
</dbReference>
<dbReference type="SUPFAM" id="SSF64288">
    <property type="entry name" value="Chorismate lyase-like"/>
    <property type="match status" value="1"/>
</dbReference>
<dbReference type="GO" id="GO:0045892">
    <property type="term" value="P:negative regulation of DNA-templated transcription"/>
    <property type="evidence" value="ECO:0007669"/>
    <property type="project" value="TreeGrafter"/>
</dbReference>
<dbReference type="EMBL" id="RZGY01000001">
    <property type="protein sequence ID" value="RUQ87066.1"/>
    <property type="molecule type" value="Genomic_DNA"/>
</dbReference>
<keyword evidence="1" id="KW-0805">Transcription regulation</keyword>
<reference evidence="7 9" key="2">
    <citation type="submission" date="2018-12" db="EMBL/GenBank/DDBJ databases">
        <authorList>
            <person name="hu s."/>
            <person name="Xu Y."/>
            <person name="Xu B."/>
            <person name="Li F."/>
        </authorList>
    </citation>
    <scope>NUCLEOTIDE SEQUENCE [LARGE SCALE GENOMIC DNA]</scope>
    <source>
        <strain evidence="7 9">KSW2-17</strain>
    </source>
</reference>
<dbReference type="Gene3D" id="3.40.1410.10">
    <property type="entry name" value="Chorismate lyase-like"/>
    <property type="match status" value="1"/>
</dbReference>
<dbReference type="Pfam" id="PF00392">
    <property type="entry name" value="GntR"/>
    <property type="match status" value="1"/>
</dbReference>
<evidence type="ECO:0000313" key="8">
    <source>
        <dbReference type="Proteomes" id="UP000241203"/>
    </source>
</evidence>
<sequence>MRVDLEHGRGEQPLYVQLANALQDFIALEKLKPGDILPSENVLATENRLSRATVIKAFDTLVDRGVVTRRQGKGTFVNARPMERQLPELNSFSEHVHGLGLAPGSSLLSFESIPAGAPDRPTSAFEPDEALVVVERLRTVGDEPVGIHRTLVPADIADAIGMTEQTTARPDFSFYGALRTNGIHLDSGEESLRAINADARDAEHLGVDEGVALIEIVRASRDAAGRLVEVVRARYLGTQYLYHITFAPSSHSPGGHNEETTRSGARTGGGLAAAQRLLEHDGR</sequence>
<dbReference type="OrthoDB" id="7363114at2"/>
<evidence type="ECO:0000313" key="7">
    <source>
        <dbReference type="EMBL" id="RUQ87066.1"/>
    </source>
</evidence>
<accession>A0A2P8GWS4</accession>
<dbReference type="InterPro" id="IPR050679">
    <property type="entry name" value="Bact_HTH_transcr_reg"/>
</dbReference>
<evidence type="ECO:0000256" key="2">
    <source>
        <dbReference type="ARBA" id="ARBA00023125"/>
    </source>
</evidence>
<dbReference type="GO" id="GO:0003677">
    <property type="term" value="F:DNA binding"/>
    <property type="evidence" value="ECO:0007669"/>
    <property type="project" value="UniProtKB-KW"/>
</dbReference>
<evidence type="ECO:0000259" key="5">
    <source>
        <dbReference type="PROSITE" id="PS50949"/>
    </source>
</evidence>
<dbReference type="InterPro" id="IPR036390">
    <property type="entry name" value="WH_DNA-bd_sf"/>
</dbReference>
<dbReference type="SMART" id="SM00866">
    <property type="entry name" value="UTRA"/>
    <property type="match status" value="1"/>
</dbReference>
<evidence type="ECO:0000313" key="6">
    <source>
        <dbReference type="EMBL" id="PSL38409.1"/>
    </source>
</evidence>
<evidence type="ECO:0000256" key="1">
    <source>
        <dbReference type="ARBA" id="ARBA00023015"/>
    </source>
</evidence>
<dbReference type="InterPro" id="IPR011663">
    <property type="entry name" value="UTRA"/>
</dbReference>
<dbReference type="GO" id="GO:0003700">
    <property type="term" value="F:DNA-binding transcription factor activity"/>
    <property type="evidence" value="ECO:0007669"/>
    <property type="project" value="InterPro"/>
</dbReference>
<dbReference type="Proteomes" id="UP000241203">
    <property type="component" value="Unassembled WGS sequence"/>
</dbReference>
<keyword evidence="9" id="KW-1185">Reference proteome</keyword>
<evidence type="ECO:0000313" key="9">
    <source>
        <dbReference type="Proteomes" id="UP000268291"/>
    </source>
</evidence>
<reference evidence="6 8" key="1">
    <citation type="submission" date="2018-03" db="EMBL/GenBank/DDBJ databases">
        <title>Genomic Encyclopedia of Archaeal and Bacterial Type Strains, Phase II (KMG-II): from individual species to whole genera.</title>
        <authorList>
            <person name="Goeker M."/>
        </authorList>
    </citation>
    <scope>NUCLEOTIDE SEQUENCE [LARGE SCALE GENOMIC DNA]</scope>
    <source>
        <strain evidence="6 8">DSM 21548</strain>
    </source>
</reference>
<dbReference type="EMBL" id="PYAU01000001">
    <property type="protein sequence ID" value="PSL38409.1"/>
    <property type="molecule type" value="Genomic_DNA"/>
</dbReference>
<feature type="domain" description="HTH gntR-type" evidence="5">
    <location>
        <begin position="12"/>
        <end position="80"/>
    </location>
</feature>
<dbReference type="PROSITE" id="PS50949">
    <property type="entry name" value="HTH_GNTR"/>
    <property type="match status" value="1"/>
</dbReference>
<dbReference type="RefSeq" id="WP_106563431.1">
    <property type="nucleotide sequence ID" value="NZ_PYAU01000001.1"/>
</dbReference>
<gene>
    <name evidence="6" type="ORF">CLV49_2031</name>
    <name evidence="7" type="ORF">ELQ93_09055</name>
</gene>
<dbReference type="Pfam" id="PF07702">
    <property type="entry name" value="UTRA"/>
    <property type="match status" value="1"/>
</dbReference>